<comment type="caution">
    <text evidence="2">The sequence shown here is derived from an EMBL/GenBank/DDBJ whole genome shotgun (WGS) entry which is preliminary data.</text>
</comment>
<evidence type="ECO:0000256" key="1">
    <source>
        <dbReference type="SAM" id="MobiDB-lite"/>
    </source>
</evidence>
<feature type="region of interest" description="Disordered" evidence="1">
    <location>
        <begin position="72"/>
        <end position="92"/>
    </location>
</feature>
<keyword evidence="3" id="KW-1185">Reference proteome</keyword>
<feature type="compositionally biased region" description="Polar residues" evidence="1">
    <location>
        <begin position="1"/>
        <end position="18"/>
    </location>
</feature>
<protein>
    <submittedName>
        <fullName evidence="2">Uncharacterized protein</fullName>
    </submittedName>
</protein>
<reference evidence="2" key="1">
    <citation type="submission" date="2020-04" db="EMBL/GenBank/DDBJ databases">
        <authorList>
            <person name="Alioto T."/>
            <person name="Alioto T."/>
            <person name="Gomez Garrido J."/>
        </authorList>
    </citation>
    <scope>NUCLEOTIDE SEQUENCE</scope>
    <source>
        <strain evidence="2">A484AB</strain>
    </source>
</reference>
<feature type="region of interest" description="Disordered" evidence="1">
    <location>
        <begin position="1"/>
        <end position="24"/>
    </location>
</feature>
<gene>
    <name evidence="2" type="ORF">PACLA_8A075083</name>
</gene>
<proteinExistence type="predicted"/>
<dbReference type="EMBL" id="CACRXK020019503">
    <property type="protein sequence ID" value="CAB4033731.1"/>
    <property type="molecule type" value="Genomic_DNA"/>
</dbReference>
<sequence length="124" mass="13632">MQTAPKTPVQENLRSPRNSNEEEIIMKNSDEVSCSQQELCETLTQRSDKSGKVKTQSELDTIHAIQVSAPSEAKISSMGETQAHGASGENNWGRLHKKVAKVNCCTVSAKVNQSKLRNLHLTTI</sequence>
<evidence type="ECO:0000313" key="3">
    <source>
        <dbReference type="Proteomes" id="UP001152795"/>
    </source>
</evidence>
<evidence type="ECO:0000313" key="2">
    <source>
        <dbReference type="EMBL" id="CAB4033731.1"/>
    </source>
</evidence>
<name>A0A6S7JRW7_PARCT</name>
<dbReference type="Proteomes" id="UP001152795">
    <property type="component" value="Unassembled WGS sequence"/>
</dbReference>
<dbReference type="AlphaFoldDB" id="A0A6S7JRW7"/>
<organism evidence="2 3">
    <name type="scientific">Paramuricea clavata</name>
    <name type="common">Red gorgonian</name>
    <name type="synonym">Violescent sea-whip</name>
    <dbReference type="NCBI Taxonomy" id="317549"/>
    <lineage>
        <taxon>Eukaryota</taxon>
        <taxon>Metazoa</taxon>
        <taxon>Cnidaria</taxon>
        <taxon>Anthozoa</taxon>
        <taxon>Octocorallia</taxon>
        <taxon>Malacalcyonacea</taxon>
        <taxon>Plexauridae</taxon>
        <taxon>Paramuricea</taxon>
    </lineage>
</organism>
<accession>A0A6S7JRW7</accession>